<dbReference type="Proteomes" id="UP000199623">
    <property type="component" value="Unassembled WGS sequence"/>
</dbReference>
<dbReference type="EMBL" id="FNCC01000011">
    <property type="protein sequence ID" value="SDG78826.1"/>
    <property type="molecule type" value="Genomic_DNA"/>
</dbReference>
<name>A0A1G7X3V9_9PSEU</name>
<protein>
    <submittedName>
        <fullName evidence="1">Predicted nucleotidyltransferase component of viral defense system</fullName>
    </submittedName>
</protein>
<organism evidence="1 2">
    <name type="scientific">Lentzea fradiae</name>
    <dbReference type="NCBI Taxonomy" id="200378"/>
    <lineage>
        <taxon>Bacteria</taxon>
        <taxon>Bacillati</taxon>
        <taxon>Actinomycetota</taxon>
        <taxon>Actinomycetes</taxon>
        <taxon>Pseudonocardiales</taxon>
        <taxon>Pseudonocardiaceae</taxon>
        <taxon>Lentzea</taxon>
    </lineage>
</organism>
<sequence length="253" mass="28183">MLDQDELMAVADSFGVAEDQVRRDHLISHVLAHLAETTPDVLFVGGTALARTHLADPADGGRLSEDIDLWTAGRLAVATTLDARLPRLLRREFPGTSWDPSLLVTRSVVEPGVLVTGTGLMVRMQLLDHEDWARWPYEVAKIEMRYSDLPSEVELRVPTLCAFAAMKTLAWSDRHAARDLYDLARLARLGALTEDAADLVHDATGVSVQRYEFTSLPTSLNWQSQLSHQTRDLPDPQWCLDVVRDSYAAVLGW</sequence>
<dbReference type="STRING" id="200378.SAMN05216553_111245"/>
<proteinExistence type="predicted"/>
<keyword evidence="1" id="KW-0808">Transferase</keyword>
<reference evidence="2" key="1">
    <citation type="submission" date="2016-10" db="EMBL/GenBank/DDBJ databases">
        <authorList>
            <person name="Varghese N."/>
            <person name="Submissions S."/>
        </authorList>
    </citation>
    <scope>NUCLEOTIDE SEQUENCE [LARGE SCALE GENOMIC DNA]</scope>
    <source>
        <strain evidence="2">CGMCC 4.3506</strain>
    </source>
</reference>
<dbReference type="AlphaFoldDB" id="A0A1G7X3V9"/>
<dbReference type="RefSeq" id="WP_090053557.1">
    <property type="nucleotide sequence ID" value="NZ_FNCC01000011.1"/>
</dbReference>
<dbReference type="GO" id="GO:0016740">
    <property type="term" value="F:transferase activity"/>
    <property type="evidence" value="ECO:0007669"/>
    <property type="project" value="UniProtKB-KW"/>
</dbReference>
<dbReference type="OrthoDB" id="4533139at2"/>
<dbReference type="Pfam" id="PF08843">
    <property type="entry name" value="AbiEii"/>
    <property type="match status" value="1"/>
</dbReference>
<dbReference type="InterPro" id="IPR014942">
    <property type="entry name" value="AbiEii"/>
</dbReference>
<accession>A0A1G7X3V9</accession>
<evidence type="ECO:0000313" key="2">
    <source>
        <dbReference type="Proteomes" id="UP000199623"/>
    </source>
</evidence>
<keyword evidence="2" id="KW-1185">Reference proteome</keyword>
<evidence type="ECO:0000313" key="1">
    <source>
        <dbReference type="EMBL" id="SDG78826.1"/>
    </source>
</evidence>
<gene>
    <name evidence="1" type="ORF">SAMN05216553_111245</name>
</gene>